<feature type="domain" description="Methyl-accepting transducer" evidence="9">
    <location>
        <begin position="276"/>
        <end position="512"/>
    </location>
</feature>
<dbReference type="GO" id="GO:0006935">
    <property type="term" value="P:chemotaxis"/>
    <property type="evidence" value="ECO:0007669"/>
    <property type="project" value="InterPro"/>
</dbReference>
<dbReference type="PRINTS" id="PR00260">
    <property type="entry name" value="CHEMTRNSDUCR"/>
</dbReference>
<evidence type="ECO:0000256" key="4">
    <source>
        <dbReference type="ARBA" id="ARBA00023136"/>
    </source>
</evidence>
<keyword evidence="4" id="KW-0472">Membrane</keyword>
<name>A0A4Q9RDI3_9GAMM</name>
<dbReference type="Gene3D" id="1.10.287.950">
    <property type="entry name" value="Methyl-accepting chemotaxis protein"/>
    <property type="match status" value="1"/>
</dbReference>
<organism evidence="10 11">
    <name type="scientific">Stutzerimonas kirkiae</name>
    <dbReference type="NCBI Taxonomy" id="2211392"/>
    <lineage>
        <taxon>Bacteria</taxon>
        <taxon>Pseudomonadati</taxon>
        <taxon>Pseudomonadota</taxon>
        <taxon>Gammaproteobacteria</taxon>
        <taxon>Pseudomonadales</taxon>
        <taxon>Pseudomonadaceae</taxon>
        <taxon>Stutzerimonas</taxon>
    </lineage>
</organism>
<evidence type="ECO:0000256" key="1">
    <source>
        <dbReference type="ARBA" id="ARBA00004141"/>
    </source>
</evidence>
<dbReference type="FunFam" id="1.10.287.950:FF:000001">
    <property type="entry name" value="Methyl-accepting chemotaxis sensory transducer"/>
    <property type="match status" value="1"/>
</dbReference>
<sequence>MKEHSRMKISTRLALGFGLMLALMVAVALVGSREVGIIDATLTEITDVNALKQRQAINFRGSVHDRAIALRDLVLLDDEAELEKTLAEIDRLTLQYTEAAKELDTLFANPSQVNAEERDLLEAIKAVEAKTLPLIERIMHGYHAGSLRTVTETLVRDARPAFREWLASINHFIDWQEQKSQQETELARSVAGNFTILMIISCIIGLLIGSTVAYRIILHLQNNLGGEPADVASTVQRIANGDLNMTVDDRRTNSILANIGGMQQSLREMIGQISSAAHNISAGVGHLGQSTRSVLSSAEEQASLSTASAASIEEMTVSINEVSLIARHTEENSAKAAELSSSSVELVRNAAGEMATVARTVADSSEQIASLQRRSEEIAGIAGVIRAIADQTNLLALNAAIEAARAGENGRGFAVVADEVRSLAQRTTTATADIARMIELIQSETRDAVAAMHTTGPQVEHGLELANQAAERLDEIHHQSTDSLNNVRDVVRAAEQQVAAINEIARNVEQIAAMSRDTSEAIQSNTAATQALESIVQTLESQVQRFHIS</sequence>
<dbReference type="SUPFAM" id="SSF58104">
    <property type="entry name" value="Methyl-accepting chemotaxis protein (MCP) signaling domain"/>
    <property type="match status" value="1"/>
</dbReference>
<evidence type="ECO:0000256" key="2">
    <source>
        <dbReference type="ARBA" id="ARBA00022692"/>
    </source>
</evidence>
<evidence type="ECO:0000256" key="8">
    <source>
        <dbReference type="SAM" id="Coils"/>
    </source>
</evidence>
<feature type="coiled-coil region" evidence="8">
    <location>
        <begin position="75"/>
        <end position="109"/>
    </location>
</feature>
<dbReference type="InterPro" id="IPR047347">
    <property type="entry name" value="YvaQ-like_sensor"/>
</dbReference>
<comment type="subcellular location">
    <subcellularLocation>
        <location evidence="1">Membrane</location>
        <topology evidence="1">Multi-pass membrane protein</topology>
    </subcellularLocation>
</comment>
<reference evidence="10 11" key="1">
    <citation type="submission" date="2018-06" db="EMBL/GenBank/DDBJ databases">
        <title>Three novel Pseudomonas species isolated from symptomatic oak.</title>
        <authorList>
            <person name="Bueno-Gonzalez V."/>
            <person name="Brady C."/>
        </authorList>
    </citation>
    <scope>NUCLEOTIDE SEQUENCE [LARGE SCALE GENOMIC DNA]</scope>
    <source>
        <strain evidence="10 11">P17C</strain>
    </source>
</reference>
<keyword evidence="11" id="KW-1185">Reference proteome</keyword>
<keyword evidence="3" id="KW-1133">Transmembrane helix</keyword>
<protein>
    <submittedName>
        <fullName evidence="10">Methyl-accepting chemotaxis protein</fullName>
    </submittedName>
</protein>
<dbReference type="PROSITE" id="PS50111">
    <property type="entry name" value="CHEMOTAXIS_TRANSDUC_2"/>
    <property type="match status" value="1"/>
</dbReference>
<evidence type="ECO:0000259" key="9">
    <source>
        <dbReference type="PROSITE" id="PS50111"/>
    </source>
</evidence>
<comment type="caution">
    <text evidence="10">The sequence shown here is derived from an EMBL/GenBank/DDBJ whole genome shotgun (WGS) entry which is preliminary data.</text>
</comment>
<dbReference type="Proteomes" id="UP000292639">
    <property type="component" value="Unassembled WGS sequence"/>
</dbReference>
<dbReference type="CDD" id="cd11386">
    <property type="entry name" value="MCP_signal"/>
    <property type="match status" value="1"/>
</dbReference>
<evidence type="ECO:0000256" key="7">
    <source>
        <dbReference type="PROSITE-ProRule" id="PRU00284"/>
    </source>
</evidence>
<accession>A0A4Q9RDI3</accession>
<comment type="similarity">
    <text evidence="6">Belongs to the methyl-accepting chemotaxis (MCP) protein family.</text>
</comment>
<evidence type="ECO:0000313" key="10">
    <source>
        <dbReference type="EMBL" id="TBU99764.1"/>
    </source>
</evidence>
<dbReference type="PANTHER" id="PTHR32089">
    <property type="entry name" value="METHYL-ACCEPTING CHEMOTAXIS PROTEIN MCPB"/>
    <property type="match status" value="1"/>
</dbReference>
<feature type="coiled-coil region" evidence="8">
    <location>
        <begin position="484"/>
        <end position="511"/>
    </location>
</feature>
<dbReference type="Pfam" id="PF00015">
    <property type="entry name" value="MCPsignal"/>
    <property type="match status" value="1"/>
</dbReference>
<keyword evidence="8" id="KW-0175">Coiled coil</keyword>
<dbReference type="InterPro" id="IPR004090">
    <property type="entry name" value="Chemotax_Me-accpt_rcpt"/>
</dbReference>
<proteinExistence type="inferred from homology"/>
<evidence type="ECO:0000313" key="11">
    <source>
        <dbReference type="Proteomes" id="UP000292639"/>
    </source>
</evidence>
<evidence type="ECO:0000256" key="6">
    <source>
        <dbReference type="ARBA" id="ARBA00029447"/>
    </source>
</evidence>
<evidence type="ECO:0000256" key="3">
    <source>
        <dbReference type="ARBA" id="ARBA00022989"/>
    </source>
</evidence>
<evidence type="ECO:0000256" key="5">
    <source>
        <dbReference type="ARBA" id="ARBA00023224"/>
    </source>
</evidence>
<dbReference type="CDD" id="cd19411">
    <property type="entry name" value="MCP2201-like_sensor"/>
    <property type="match status" value="1"/>
</dbReference>
<dbReference type="SMART" id="SM00283">
    <property type="entry name" value="MA"/>
    <property type="match status" value="1"/>
</dbReference>
<dbReference type="PANTHER" id="PTHR32089:SF112">
    <property type="entry name" value="LYSOZYME-LIKE PROTEIN-RELATED"/>
    <property type="match status" value="1"/>
</dbReference>
<dbReference type="EMBL" id="QJUP01000001">
    <property type="protein sequence ID" value="TBU99764.1"/>
    <property type="molecule type" value="Genomic_DNA"/>
</dbReference>
<dbReference type="GO" id="GO:0016020">
    <property type="term" value="C:membrane"/>
    <property type="evidence" value="ECO:0007669"/>
    <property type="project" value="UniProtKB-SubCell"/>
</dbReference>
<dbReference type="InterPro" id="IPR024478">
    <property type="entry name" value="HlyB_4HB_MCP"/>
</dbReference>
<dbReference type="AlphaFoldDB" id="A0A4Q9RDI3"/>
<dbReference type="Pfam" id="PF12729">
    <property type="entry name" value="4HB_MCP_1"/>
    <property type="match status" value="1"/>
</dbReference>
<dbReference type="GO" id="GO:0007165">
    <property type="term" value="P:signal transduction"/>
    <property type="evidence" value="ECO:0007669"/>
    <property type="project" value="UniProtKB-KW"/>
</dbReference>
<keyword evidence="5 7" id="KW-0807">Transducer</keyword>
<dbReference type="GO" id="GO:0004888">
    <property type="term" value="F:transmembrane signaling receptor activity"/>
    <property type="evidence" value="ECO:0007669"/>
    <property type="project" value="InterPro"/>
</dbReference>
<dbReference type="InterPro" id="IPR004089">
    <property type="entry name" value="MCPsignal_dom"/>
</dbReference>
<keyword evidence="2" id="KW-0812">Transmembrane</keyword>
<gene>
    <name evidence="10" type="ORF">DNJ96_00210</name>
</gene>